<feature type="transmembrane region" description="Helical" evidence="6">
    <location>
        <begin position="31"/>
        <end position="49"/>
    </location>
</feature>
<dbReference type="GO" id="GO:0016020">
    <property type="term" value="C:membrane"/>
    <property type="evidence" value="ECO:0007669"/>
    <property type="project" value="UniProtKB-SubCell"/>
</dbReference>
<dbReference type="PROSITE" id="PS50922">
    <property type="entry name" value="TLC"/>
    <property type="match status" value="1"/>
</dbReference>
<feature type="domain" description="TLC" evidence="7">
    <location>
        <begin position="63"/>
        <end position="268"/>
    </location>
</feature>
<dbReference type="Proteomes" id="UP000092555">
    <property type="component" value="Unassembled WGS sequence"/>
</dbReference>
<dbReference type="InterPro" id="IPR050846">
    <property type="entry name" value="TLCD"/>
</dbReference>
<comment type="subcellular location">
    <subcellularLocation>
        <location evidence="1">Membrane</location>
        <topology evidence="1">Multi-pass membrane protein</topology>
    </subcellularLocation>
</comment>
<keyword evidence="3 6" id="KW-1133">Transmembrane helix</keyword>
<feature type="transmembrane region" description="Helical" evidence="6">
    <location>
        <begin position="166"/>
        <end position="183"/>
    </location>
</feature>
<feature type="transmembrane region" description="Helical" evidence="6">
    <location>
        <begin position="70"/>
        <end position="89"/>
    </location>
</feature>
<dbReference type="GO" id="GO:0055088">
    <property type="term" value="P:lipid homeostasis"/>
    <property type="evidence" value="ECO:0007669"/>
    <property type="project" value="TreeGrafter"/>
</dbReference>
<proteinExistence type="predicted"/>
<feature type="transmembrane region" description="Helical" evidence="6">
    <location>
        <begin position="195"/>
        <end position="216"/>
    </location>
</feature>
<evidence type="ECO:0000256" key="2">
    <source>
        <dbReference type="ARBA" id="ARBA00022692"/>
    </source>
</evidence>
<evidence type="ECO:0000256" key="3">
    <source>
        <dbReference type="ARBA" id="ARBA00022989"/>
    </source>
</evidence>
<dbReference type="EMBL" id="LXTC01000002">
    <property type="protein sequence ID" value="OBA22487.1"/>
    <property type="molecule type" value="Genomic_DNA"/>
</dbReference>
<keyword evidence="2 5" id="KW-0812">Transmembrane</keyword>
<dbReference type="OrthoDB" id="10266980at2759"/>
<evidence type="ECO:0000313" key="8">
    <source>
        <dbReference type="EMBL" id="OBA22487.1"/>
    </source>
</evidence>
<comment type="caution">
    <text evidence="8">The sequence shown here is derived from an EMBL/GenBank/DDBJ whole genome shotgun (WGS) entry which is preliminary data.</text>
</comment>
<feature type="transmembrane region" description="Helical" evidence="6">
    <location>
        <begin position="141"/>
        <end position="160"/>
    </location>
</feature>
<dbReference type="Pfam" id="PF03798">
    <property type="entry name" value="TRAM_LAG1_CLN8"/>
    <property type="match status" value="1"/>
</dbReference>
<evidence type="ECO:0000256" key="6">
    <source>
        <dbReference type="SAM" id="Phobius"/>
    </source>
</evidence>
<evidence type="ECO:0000256" key="5">
    <source>
        <dbReference type="PROSITE-ProRule" id="PRU00205"/>
    </source>
</evidence>
<sequence>MIPVFTKDPLAWARPFPANPESHLAAHWHEIVFSTGFYFMLQAASPYLSTRFFGKAYTGLNRKTKLNFDIHVVSMFQCIVSLLILMPAWNHPHFKNRELDPFNSIFGYNAYSGFVCSVTIGYFVWDLFVCVKYISLFGPGFLVHAFAALFVFSCTLRPYAMPWTPAFLVFELSTPFVNINWFASRLPAGTISDRVIAVNGILLIVVFFAVRILWGFYAVSLVAYDMYAVLDQDWKLFPVVILLLNVALDFLNLYWFSKMLAIAKKKISGAKTKEVAVEASKIE</sequence>
<evidence type="ECO:0000256" key="4">
    <source>
        <dbReference type="ARBA" id="ARBA00023136"/>
    </source>
</evidence>
<dbReference type="SMART" id="SM00724">
    <property type="entry name" value="TLC"/>
    <property type="match status" value="1"/>
</dbReference>
<dbReference type="GeneID" id="30030158"/>
<dbReference type="AlphaFoldDB" id="A0A1A0HF15"/>
<evidence type="ECO:0000256" key="1">
    <source>
        <dbReference type="ARBA" id="ARBA00004141"/>
    </source>
</evidence>
<evidence type="ECO:0000313" key="9">
    <source>
        <dbReference type="Proteomes" id="UP000092555"/>
    </source>
</evidence>
<dbReference type="RefSeq" id="XP_018712983.1">
    <property type="nucleotide sequence ID" value="XM_018857182.1"/>
</dbReference>
<dbReference type="InterPro" id="IPR006634">
    <property type="entry name" value="TLC-dom"/>
</dbReference>
<gene>
    <name evidence="8" type="ORF">METBIDRAFT_39819</name>
</gene>
<name>A0A1A0HF15_9ASCO</name>
<dbReference type="GO" id="GO:0005783">
    <property type="term" value="C:endoplasmic reticulum"/>
    <property type="evidence" value="ECO:0007669"/>
    <property type="project" value="TreeGrafter"/>
</dbReference>
<protein>
    <submittedName>
        <fullName evidence="8">DUF887-domain-containing protein</fullName>
    </submittedName>
</protein>
<dbReference type="PANTHER" id="PTHR13439:SF0">
    <property type="entry name" value="TOPOISOMERASE I DAMAGE AFFECTED PROTEIN 4"/>
    <property type="match status" value="1"/>
</dbReference>
<organism evidence="8 9">
    <name type="scientific">Metschnikowia bicuspidata var. bicuspidata NRRL YB-4993</name>
    <dbReference type="NCBI Taxonomy" id="869754"/>
    <lineage>
        <taxon>Eukaryota</taxon>
        <taxon>Fungi</taxon>
        <taxon>Dikarya</taxon>
        <taxon>Ascomycota</taxon>
        <taxon>Saccharomycotina</taxon>
        <taxon>Pichiomycetes</taxon>
        <taxon>Metschnikowiaceae</taxon>
        <taxon>Metschnikowia</taxon>
    </lineage>
</organism>
<reference evidence="8 9" key="1">
    <citation type="submission" date="2016-05" db="EMBL/GenBank/DDBJ databases">
        <title>Comparative genomics of biotechnologically important yeasts.</title>
        <authorList>
            <consortium name="DOE Joint Genome Institute"/>
            <person name="Riley R."/>
            <person name="Haridas S."/>
            <person name="Wolfe K.H."/>
            <person name="Lopes M.R."/>
            <person name="Hittinger C.T."/>
            <person name="Goker M."/>
            <person name="Salamov A."/>
            <person name="Wisecaver J."/>
            <person name="Long T.M."/>
            <person name="Aerts A.L."/>
            <person name="Barry K."/>
            <person name="Choi C."/>
            <person name="Clum A."/>
            <person name="Coughlan A.Y."/>
            <person name="Deshpande S."/>
            <person name="Douglass A.P."/>
            <person name="Hanson S.J."/>
            <person name="Klenk H.-P."/>
            <person name="LaButti K."/>
            <person name="Lapidus A."/>
            <person name="Lindquist E."/>
            <person name="Lipzen A."/>
            <person name="Meier-kolthoff J.P."/>
            <person name="Ohm R.A."/>
            <person name="Otillar R.P."/>
            <person name="Pangilinan J."/>
            <person name="Peng Y."/>
            <person name="Rokas A."/>
            <person name="Rosa C.A."/>
            <person name="Scheuner C."/>
            <person name="Sibirny A.A."/>
            <person name="Slot J.C."/>
            <person name="Stielow J.B."/>
            <person name="Sun H."/>
            <person name="Kurtzman C.P."/>
            <person name="Blackwell M."/>
            <person name="Grigoriev I.V."/>
            <person name="Jeffries T.W."/>
        </authorList>
    </citation>
    <scope>NUCLEOTIDE SEQUENCE [LARGE SCALE GENOMIC DNA]</scope>
    <source>
        <strain evidence="8 9">NRRL YB-4993</strain>
    </source>
</reference>
<evidence type="ECO:0000259" key="7">
    <source>
        <dbReference type="PROSITE" id="PS50922"/>
    </source>
</evidence>
<feature type="transmembrane region" description="Helical" evidence="6">
    <location>
        <begin position="236"/>
        <end position="256"/>
    </location>
</feature>
<dbReference type="STRING" id="869754.A0A1A0HF15"/>
<keyword evidence="4 5" id="KW-0472">Membrane</keyword>
<dbReference type="PANTHER" id="PTHR13439">
    <property type="entry name" value="CT120 PROTEIN"/>
    <property type="match status" value="1"/>
</dbReference>
<accession>A0A1A0HF15</accession>
<feature type="transmembrane region" description="Helical" evidence="6">
    <location>
        <begin position="109"/>
        <end position="129"/>
    </location>
</feature>
<keyword evidence="9" id="KW-1185">Reference proteome</keyword>